<evidence type="ECO:0000256" key="3">
    <source>
        <dbReference type="ARBA" id="ARBA00023277"/>
    </source>
</evidence>
<dbReference type="InterPro" id="IPR013785">
    <property type="entry name" value="Aldolase_TIM"/>
</dbReference>
<accession>A0A1L9S1J0</accession>
<dbReference type="STRING" id="1073089.A0A1L9S1J0"/>
<dbReference type="GO" id="GO:0047274">
    <property type="term" value="F:galactinol-sucrose galactosyltransferase activity"/>
    <property type="evidence" value="ECO:0007669"/>
    <property type="project" value="UniProtKB-EC"/>
</dbReference>
<evidence type="ECO:0000256" key="1">
    <source>
        <dbReference type="ARBA" id="ARBA00001255"/>
    </source>
</evidence>
<dbReference type="FunFam" id="3.20.20.70:FF:000222">
    <property type="entry name" value="Raffinose synthase Sip1 protein"/>
    <property type="match status" value="1"/>
</dbReference>
<dbReference type="AlphaFoldDB" id="A0A1L9S1J0"/>
<dbReference type="VEuPathDB" id="FungiDB:ASPWEDRAFT_23139"/>
<dbReference type="PANTHER" id="PTHR31268">
    <property type="match status" value="1"/>
</dbReference>
<dbReference type="EMBL" id="KV878209">
    <property type="protein sequence ID" value="OJJ41015.1"/>
    <property type="molecule type" value="Genomic_DNA"/>
</dbReference>
<dbReference type="GO" id="GO:0004557">
    <property type="term" value="F:alpha-galactosidase activity"/>
    <property type="evidence" value="ECO:0007669"/>
    <property type="project" value="UniProtKB-EC"/>
</dbReference>
<dbReference type="Gene3D" id="3.20.20.70">
    <property type="entry name" value="Aldolase class I"/>
    <property type="match status" value="1"/>
</dbReference>
<dbReference type="SUPFAM" id="SSF51445">
    <property type="entry name" value="(Trans)glycosidases"/>
    <property type="match status" value="1"/>
</dbReference>
<proteinExistence type="inferred from homology"/>
<sequence>MNQFTRVTSYPPLGQVTCLRNQQSRDTDKDTLRFTVVIESSSAFPEQSWEAQIWHNVDSLDWTALPLQKCQPLTAPLMTGSGSEKYHRYVSSGEISLLDKGGLAQFTVRFRTKPDADWQWANQLHSISDGELLIVDNSIHDSHDQPELLSQAYTDGISKYIELITSEVDVESRASQVPGSALWHISGAIDAAEEKHSAVRTLTLGVPSSMVRYFSLARVWTPWLVPRHGSKTFRLTEDAILCSFLREDGTNFVLLAVSGTNNILTLLKSGENGELVIKAQSDNEEISRFEVLASASDDFEKALGALIYEARKLVSSYAEGSVIKDPTPPKSPPGHDYVMVEKGPEVQWLTDWYDGLTYCTWNGLGQDLTEENILHALDALKANGINISNLIIDDNWQSLDNEGDHQFTRRWKHFEANPKAFPRGLKHAVDAIRQSHPNIEHIAVWHALFGYWGGISPESDLTRRYKIKEVKITNPAAGGQIGRAFDRGSLLAIDPDDVNRFYENFYRFLTSVGIDSVKTDAQFFLDLLENPEDRRRFITAYQDAWSIASLRYFSTRSISCMSQFPQGIFHSQLPTNKPTIPMRNSDDFCPDVADSHPWHVFCNAHNSLLTRFLNVIPDWDMFQTNHPYASFHAAARCISGGPIYITDKPGKHDMAVLDQMTAPTTHGATVILRPSVVGRTIDVYHDYNQRHILRVGTYNGRATTGTGILGLFNIRASEASCIVPLKDIPGIDQGPDVRHVVRAHSSGRITDPLKPSGQNSLMTVVLEEKGWEILTAYPTQPFTLPKSRGRNSSEGSPTHVAILGLLGKMTGAVALVDSNIVVTEKGRLRFDISLKALGTLGIYFSDLQDWSIEQNFMIMISKRGVPRKTVWKEGGDDSRVLAIDVLAAWKAMGLDSGWSNEVSLQVYVG</sequence>
<keyword evidence="3" id="KW-0119">Carbohydrate metabolism</keyword>
<dbReference type="Pfam" id="PF05691">
    <property type="entry name" value="Raffinose_syn"/>
    <property type="match status" value="1"/>
</dbReference>
<dbReference type="PANTHER" id="PTHR31268:SF32">
    <property type="entry name" value="GALACTINOL--SUCROSE GALACTOSYLTRANSFERASE 2-RELATED"/>
    <property type="match status" value="1"/>
</dbReference>
<evidence type="ECO:0000256" key="4">
    <source>
        <dbReference type="ARBA" id="ARBA00049426"/>
    </source>
</evidence>
<dbReference type="Proteomes" id="UP000184383">
    <property type="component" value="Unassembled WGS sequence"/>
</dbReference>
<evidence type="ECO:0000313" key="6">
    <source>
        <dbReference type="Proteomes" id="UP000184383"/>
    </source>
</evidence>
<dbReference type="OrthoDB" id="4664297at2759"/>
<comment type="catalytic activity">
    <reaction evidence="4">
        <text>alpha-D-galactosyl-(1-&gt;3)-1D-myo-inositol + sucrose = raffinose + myo-inositol</text>
        <dbReference type="Rhea" id="RHEA:20161"/>
        <dbReference type="ChEBI" id="CHEBI:16634"/>
        <dbReference type="ChEBI" id="CHEBI:17268"/>
        <dbReference type="ChEBI" id="CHEBI:17505"/>
        <dbReference type="ChEBI" id="CHEBI:17992"/>
        <dbReference type="EC" id="2.4.1.82"/>
    </reaction>
</comment>
<dbReference type="GeneID" id="63748295"/>
<gene>
    <name evidence="5" type="ORF">ASPWEDRAFT_23139</name>
</gene>
<evidence type="ECO:0000313" key="5">
    <source>
        <dbReference type="EMBL" id="OJJ41015.1"/>
    </source>
</evidence>
<keyword evidence="6" id="KW-1185">Reference proteome</keyword>
<comment type="similarity">
    <text evidence="2">Belongs to the glycosyl hydrolases 36 family.</text>
</comment>
<organism evidence="5 6">
    <name type="scientific">Aspergillus wentii DTO 134E9</name>
    <dbReference type="NCBI Taxonomy" id="1073089"/>
    <lineage>
        <taxon>Eukaryota</taxon>
        <taxon>Fungi</taxon>
        <taxon>Dikarya</taxon>
        <taxon>Ascomycota</taxon>
        <taxon>Pezizomycotina</taxon>
        <taxon>Eurotiomycetes</taxon>
        <taxon>Eurotiomycetidae</taxon>
        <taxon>Eurotiales</taxon>
        <taxon>Aspergillaceae</taxon>
        <taxon>Aspergillus</taxon>
        <taxon>Aspergillus subgen. Cremei</taxon>
    </lineage>
</organism>
<dbReference type="InterPro" id="IPR008811">
    <property type="entry name" value="Glycosyl_hydrolases_36"/>
</dbReference>
<name>A0A1L9S1J0_ASPWE</name>
<protein>
    <submittedName>
        <fullName evidence="5">Uncharacterized protein</fullName>
    </submittedName>
</protein>
<reference evidence="6" key="1">
    <citation type="journal article" date="2017" name="Genome Biol.">
        <title>Comparative genomics reveals high biological diversity and specific adaptations in the industrially and medically important fungal genus Aspergillus.</title>
        <authorList>
            <person name="de Vries R.P."/>
            <person name="Riley R."/>
            <person name="Wiebenga A."/>
            <person name="Aguilar-Osorio G."/>
            <person name="Amillis S."/>
            <person name="Uchima C.A."/>
            <person name="Anderluh G."/>
            <person name="Asadollahi M."/>
            <person name="Askin M."/>
            <person name="Barry K."/>
            <person name="Battaglia E."/>
            <person name="Bayram O."/>
            <person name="Benocci T."/>
            <person name="Braus-Stromeyer S.A."/>
            <person name="Caldana C."/>
            <person name="Canovas D."/>
            <person name="Cerqueira G.C."/>
            <person name="Chen F."/>
            <person name="Chen W."/>
            <person name="Choi C."/>
            <person name="Clum A."/>
            <person name="Dos Santos R.A."/>
            <person name="Damasio A.R."/>
            <person name="Diallinas G."/>
            <person name="Emri T."/>
            <person name="Fekete E."/>
            <person name="Flipphi M."/>
            <person name="Freyberg S."/>
            <person name="Gallo A."/>
            <person name="Gournas C."/>
            <person name="Habgood R."/>
            <person name="Hainaut M."/>
            <person name="Harispe M.L."/>
            <person name="Henrissat B."/>
            <person name="Hilden K.S."/>
            <person name="Hope R."/>
            <person name="Hossain A."/>
            <person name="Karabika E."/>
            <person name="Karaffa L."/>
            <person name="Karanyi Z."/>
            <person name="Krasevec N."/>
            <person name="Kuo A."/>
            <person name="Kusch H."/>
            <person name="LaButti K."/>
            <person name="Lagendijk E.L."/>
            <person name="Lapidus A."/>
            <person name="Levasseur A."/>
            <person name="Lindquist E."/>
            <person name="Lipzen A."/>
            <person name="Logrieco A.F."/>
            <person name="MacCabe A."/>
            <person name="Maekelae M.R."/>
            <person name="Malavazi I."/>
            <person name="Melin P."/>
            <person name="Meyer V."/>
            <person name="Mielnichuk N."/>
            <person name="Miskei M."/>
            <person name="Molnar A.P."/>
            <person name="Mule G."/>
            <person name="Ngan C.Y."/>
            <person name="Orejas M."/>
            <person name="Orosz E."/>
            <person name="Ouedraogo J.P."/>
            <person name="Overkamp K.M."/>
            <person name="Park H.-S."/>
            <person name="Perrone G."/>
            <person name="Piumi F."/>
            <person name="Punt P.J."/>
            <person name="Ram A.F."/>
            <person name="Ramon A."/>
            <person name="Rauscher S."/>
            <person name="Record E."/>
            <person name="Riano-Pachon D.M."/>
            <person name="Robert V."/>
            <person name="Roehrig J."/>
            <person name="Ruller R."/>
            <person name="Salamov A."/>
            <person name="Salih N.S."/>
            <person name="Samson R.A."/>
            <person name="Sandor E."/>
            <person name="Sanguinetti M."/>
            <person name="Schuetze T."/>
            <person name="Sepcic K."/>
            <person name="Shelest E."/>
            <person name="Sherlock G."/>
            <person name="Sophianopoulou V."/>
            <person name="Squina F.M."/>
            <person name="Sun H."/>
            <person name="Susca A."/>
            <person name="Todd R.B."/>
            <person name="Tsang A."/>
            <person name="Unkles S.E."/>
            <person name="van de Wiele N."/>
            <person name="van Rossen-Uffink D."/>
            <person name="Oliveira J.V."/>
            <person name="Vesth T.C."/>
            <person name="Visser J."/>
            <person name="Yu J.-H."/>
            <person name="Zhou M."/>
            <person name="Andersen M.R."/>
            <person name="Archer D.B."/>
            <person name="Baker S.E."/>
            <person name="Benoit I."/>
            <person name="Brakhage A.A."/>
            <person name="Braus G.H."/>
            <person name="Fischer R."/>
            <person name="Frisvad J.C."/>
            <person name="Goldman G.H."/>
            <person name="Houbraken J."/>
            <person name="Oakley B."/>
            <person name="Pocsi I."/>
            <person name="Scazzocchio C."/>
            <person name="Seiboth B."/>
            <person name="vanKuyk P.A."/>
            <person name="Wortman J."/>
            <person name="Dyer P.S."/>
            <person name="Grigoriev I.V."/>
        </authorList>
    </citation>
    <scope>NUCLEOTIDE SEQUENCE [LARGE SCALE GENOMIC DNA]</scope>
    <source>
        <strain evidence="6">DTO 134E9</strain>
    </source>
</reference>
<evidence type="ECO:0000256" key="2">
    <source>
        <dbReference type="ARBA" id="ARBA00007240"/>
    </source>
</evidence>
<comment type="catalytic activity">
    <reaction evidence="1">
        <text>Hydrolysis of terminal, non-reducing alpha-D-galactose residues in alpha-D-galactosides, including galactose oligosaccharides, galactomannans and galactolipids.</text>
        <dbReference type="EC" id="3.2.1.22"/>
    </reaction>
</comment>
<dbReference type="InterPro" id="IPR017853">
    <property type="entry name" value="GH"/>
</dbReference>
<dbReference type="RefSeq" id="XP_040694691.1">
    <property type="nucleotide sequence ID" value="XM_040832447.1"/>
</dbReference>